<name>A0A151AMB8_9CLOT</name>
<dbReference type="GO" id="GO:0016020">
    <property type="term" value="C:membrane"/>
    <property type="evidence" value="ECO:0007669"/>
    <property type="project" value="InterPro"/>
</dbReference>
<dbReference type="Pfam" id="PF00990">
    <property type="entry name" value="GGDEF"/>
    <property type="match status" value="1"/>
</dbReference>
<dbReference type="PROSITE" id="PS50883">
    <property type="entry name" value="EAL"/>
    <property type="match status" value="1"/>
</dbReference>
<dbReference type="CDD" id="cd06225">
    <property type="entry name" value="HAMP"/>
    <property type="match status" value="1"/>
</dbReference>
<evidence type="ECO:0000259" key="4">
    <source>
        <dbReference type="PROSITE" id="PS50887"/>
    </source>
</evidence>
<dbReference type="InterPro" id="IPR043128">
    <property type="entry name" value="Rev_trsase/Diguanyl_cyclase"/>
</dbReference>
<dbReference type="PATRIC" id="fig|1121305.3.peg.1695"/>
<evidence type="ECO:0000259" key="2">
    <source>
        <dbReference type="PROSITE" id="PS50883"/>
    </source>
</evidence>
<dbReference type="GO" id="GO:0007165">
    <property type="term" value="P:signal transduction"/>
    <property type="evidence" value="ECO:0007669"/>
    <property type="project" value="InterPro"/>
</dbReference>
<dbReference type="Gene3D" id="3.20.20.450">
    <property type="entry name" value="EAL domain"/>
    <property type="match status" value="1"/>
</dbReference>
<dbReference type="EMBL" id="LTBB01000008">
    <property type="protein sequence ID" value="KYH28680.1"/>
    <property type="molecule type" value="Genomic_DNA"/>
</dbReference>
<comment type="caution">
    <text evidence="5">The sequence shown here is derived from an EMBL/GenBank/DDBJ whole genome shotgun (WGS) entry which is preliminary data.</text>
</comment>
<reference evidence="5 6" key="1">
    <citation type="submission" date="2016-02" db="EMBL/GenBank/DDBJ databases">
        <title>Genome sequence of Clostridium colicanis DSM 13634.</title>
        <authorList>
            <person name="Poehlein A."/>
            <person name="Daniel R."/>
        </authorList>
    </citation>
    <scope>NUCLEOTIDE SEQUENCE [LARGE SCALE GENOMIC DNA]</scope>
    <source>
        <strain evidence="5 6">DSM 13634</strain>
    </source>
</reference>
<feature type="domain" description="HAMP" evidence="3">
    <location>
        <begin position="56"/>
        <end position="110"/>
    </location>
</feature>
<dbReference type="FunFam" id="3.20.20.450:FF:000001">
    <property type="entry name" value="Cyclic di-GMP phosphodiesterase yahA"/>
    <property type="match status" value="1"/>
</dbReference>
<evidence type="ECO:0000313" key="5">
    <source>
        <dbReference type="EMBL" id="KYH28680.1"/>
    </source>
</evidence>
<accession>A0A151AMB8</accession>
<dbReference type="CDD" id="cd01948">
    <property type="entry name" value="EAL"/>
    <property type="match status" value="1"/>
</dbReference>
<dbReference type="InterPro" id="IPR035919">
    <property type="entry name" value="EAL_sf"/>
</dbReference>
<dbReference type="Proteomes" id="UP000075374">
    <property type="component" value="Unassembled WGS sequence"/>
</dbReference>
<dbReference type="InterPro" id="IPR001633">
    <property type="entry name" value="EAL_dom"/>
</dbReference>
<dbReference type="STRING" id="1121305.CLCOL_16930"/>
<dbReference type="Pfam" id="PF00563">
    <property type="entry name" value="EAL"/>
    <property type="match status" value="1"/>
</dbReference>
<dbReference type="AlphaFoldDB" id="A0A151AMB8"/>
<dbReference type="PROSITE" id="PS50887">
    <property type="entry name" value="GGDEF"/>
    <property type="match status" value="1"/>
</dbReference>
<proteinExistence type="predicted"/>
<dbReference type="SUPFAM" id="SSF141868">
    <property type="entry name" value="EAL domain-like"/>
    <property type="match status" value="1"/>
</dbReference>
<dbReference type="InterPro" id="IPR052155">
    <property type="entry name" value="Biofilm_reg_signaling"/>
</dbReference>
<sequence>MNTKHKIFKLSIRKKLVILAVILLLIPNLFFSMTSSTYILFMFNLLGLLIMIIFSNKIRKPIIILASYIKEIEKGNYISIPEEVLNRQDEIGLLASSIENMKNQLIKNLKKIYLQNKALEEEIRERKRDQENINYLKRYDALTGLLQKSAFIEILEDDITRAKKDNSFIGVMTLGLDDFRFINEAMGHMAGDEILVQVSKRLKKQIKNLNALSRITGDEFAIIVDNILNIDQLVYIANELLEIFSEPFIIQGKEIFMTASIGITVYPLDGMNAEMLIKNAVSAQNHVKENGKNNYQIYSKKMNENAYEMLEMITYLKYAIENEEFVLYYQPQVNIKTGNITGVEALIRWEHPKLGLIYPDKFIPLAEKTGIILPISEWTIKKACEQNKKWHDEGYKDLMVSVNLSAVEFNKKNLSKTIKKILKSTGLSPNYLEVEITERMLMENIEQAVQILTELKEIGVQVAIDDFGTGYSSLAYLREFPIDRLKIDRSFIMGIPSEDNGSIANIIIELAKTLNLKVIAEGVETENHINFLREKNCDEVQGYYFSKPVPPGKVSQLLAKERK</sequence>
<organism evidence="5 6">
    <name type="scientific">Clostridium colicanis DSM 13634</name>
    <dbReference type="NCBI Taxonomy" id="1121305"/>
    <lineage>
        <taxon>Bacteria</taxon>
        <taxon>Bacillati</taxon>
        <taxon>Bacillota</taxon>
        <taxon>Clostridia</taxon>
        <taxon>Eubacteriales</taxon>
        <taxon>Clostridiaceae</taxon>
        <taxon>Clostridium</taxon>
    </lineage>
</organism>
<feature type="domain" description="EAL" evidence="2">
    <location>
        <begin position="309"/>
        <end position="562"/>
    </location>
</feature>
<dbReference type="PROSITE" id="PS50885">
    <property type="entry name" value="HAMP"/>
    <property type="match status" value="1"/>
</dbReference>
<feature type="domain" description="GGDEF" evidence="4">
    <location>
        <begin position="167"/>
        <end position="300"/>
    </location>
</feature>
<dbReference type="Gene3D" id="6.10.340.10">
    <property type="match status" value="1"/>
</dbReference>
<dbReference type="RefSeq" id="WP_061858532.1">
    <property type="nucleotide sequence ID" value="NZ_LTBB01000008.1"/>
</dbReference>
<evidence type="ECO:0000256" key="1">
    <source>
        <dbReference type="SAM" id="Coils"/>
    </source>
</evidence>
<dbReference type="PANTHER" id="PTHR44757:SF2">
    <property type="entry name" value="BIOFILM ARCHITECTURE MAINTENANCE PROTEIN MBAA"/>
    <property type="match status" value="1"/>
</dbReference>
<dbReference type="SUPFAM" id="SSF55073">
    <property type="entry name" value="Nucleotide cyclase"/>
    <property type="match status" value="1"/>
</dbReference>
<evidence type="ECO:0000259" key="3">
    <source>
        <dbReference type="PROSITE" id="PS50885"/>
    </source>
</evidence>
<keyword evidence="6" id="KW-1185">Reference proteome</keyword>
<evidence type="ECO:0000313" key="6">
    <source>
        <dbReference type="Proteomes" id="UP000075374"/>
    </source>
</evidence>
<dbReference type="SMART" id="SM00052">
    <property type="entry name" value="EAL"/>
    <property type="match status" value="1"/>
</dbReference>
<dbReference type="CDD" id="cd01949">
    <property type="entry name" value="GGDEF"/>
    <property type="match status" value="1"/>
</dbReference>
<dbReference type="InterPro" id="IPR029787">
    <property type="entry name" value="Nucleotide_cyclase"/>
</dbReference>
<dbReference type="NCBIfam" id="TIGR00254">
    <property type="entry name" value="GGDEF"/>
    <property type="match status" value="1"/>
</dbReference>
<feature type="coiled-coil region" evidence="1">
    <location>
        <begin position="102"/>
        <end position="129"/>
    </location>
</feature>
<protein>
    <submittedName>
        <fullName evidence="5">Phytochrome-like protein cph2</fullName>
    </submittedName>
</protein>
<dbReference type="InterPro" id="IPR003660">
    <property type="entry name" value="HAMP_dom"/>
</dbReference>
<gene>
    <name evidence="5" type="primary">cph2</name>
    <name evidence="5" type="ORF">CLCOL_16930</name>
</gene>
<dbReference type="Gene3D" id="3.30.70.270">
    <property type="match status" value="1"/>
</dbReference>
<dbReference type="PANTHER" id="PTHR44757">
    <property type="entry name" value="DIGUANYLATE CYCLASE DGCP"/>
    <property type="match status" value="1"/>
</dbReference>
<dbReference type="InterPro" id="IPR000160">
    <property type="entry name" value="GGDEF_dom"/>
</dbReference>
<dbReference type="SUPFAM" id="SSF158472">
    <property type="entry name" value="HAMP domain-like"/>
    <property type="match status" value="1"/>
</dbReference>
<dbReference type="SMART" id="SM00267">
    <property type="entry name" value="GGDEF"/>
    <property type="match status" value="1"/>
</dbReference>
<keyword evidence="1" id="KW-0175">Coiled coil</keyword>